<gene>
    <name evidence="1" type="ORF">LCGC14_2292100</name>
</gene>
<feature type="non-terminal residue" evidence="1">
    <location>
        <position position="85"/>
    </location>
</feature>
<dbReference type="Gene3D" id="1.10.10.60">
    <property type="entry name" value="Homeodomain-like"/>
    <property type="match status" value="1"/>
</dbReference>
<organism evidence="1">
    <name type="scientific">marine sediment metagenome</name>
    <dbReference type="NCBI Taxonomy" id="412755"/>
    <lineage>
        <taxon>unclassified sequences</taxon>
        <taxon>metagenomes</taxon>
        <taxon>ecological metagenomes</taxon>
    </lineage>
</organism>
<proteinExistence type="predicted"/>
<protein>
    <submittedName>
        <fullName evidence="1">Uncharacterized protein</fullName>
    </submittedName>
</protein>
<accession>A0A0F9CRL3</accession>
<evidence type="ECO:0000313" key="1">
    <source>
        <dbReference type="EMBL" id="KKL51779.1"/>
    </source>
</evidence>
<name>A0A0F9CRL3_9ZZZZ</name>
<sequence>MEIPQYHKKDYLYNQFIVLGIPVVKIAEVNNASKSTIRYHLRKHNIKKPELLYKNGIWLKNQFLIMKRSRSEIAKTCNVGKTIIG</sequence>
<dbReference type="AlphaFoldDB" id="A0A0F9CRL3"/>
<comment type="caution">
    <text evidence="1">The sequence shown here is derived from an EMBL/GenBank/DDBJ whole genome shotgun (WGS) entry which is preliminary data.</text>
</comment>
<dbReference type="EMBL" id="LAZR01032129">
    <property type="protein sequence ID" value="KKL51779.1"/>
    <property type="molecule type" value="Genomic_DNA"/>
</dbReference>
<reference evidence="1" key="1">
    <citation type="journal article" date="2015" name="Nature">
        <title>Complex archaea that bridge the gap between prokaryotes and eukaryotes.</title>
        <authorList>
            <person name="Spang A."/>
            <person name="Saw J.H."/>
            <person name="Jorgensen S.L."/>
            <person name="Zaremba-Niedzwiedzka K."/>
            <person name="Martijn J."/>
            <person name="Lind A.E."/>
            <person name="van Eijk R."/>
            <person name="Schleper C."/>
            <person name="Guy L."/>
            <person name="Ettema T.J."/>
        </authorList>
    </citation>
    <scope>NUCLEOTIDE SEQUENCE</scope>
</reference>